<comment type="similarity">
    <text evidence="7">Belongs to the fluoride channel Fluc/FEX (TC 1.A.43) family.</text>
</comment>
<evidence type="ECO:0000256" key="1">
    <source>
        <dbReference type="ARBA" id="ARBA00002598"/>
    </source>
</evidence>
<dbReference type="GO" id="GO:0005886">
    <property type="term" value="C:plasma membrane"/>
    <property type="evidence" value="ECO:0007669"/>
    <property type="project" value="UniProtKB-SubCell"/>
</dbReference>
<feature type="transmembrane region" description="Helical" evidence="9">
    <location>
        <begin position="37"/>
        <end position="60"/>
    </location>
</feature>
<keyword evidence="5 9" id="KW-1133">Transmembrane helix</keyword>
<dbReference type="Proteomes" id="UP000244722">
    <property type="component" value="Unassembled WGS sequence"/>
</dbReference>
<evidence type="ECO:0000256" key="4">
    <source>
        <dbReference type="ARBA" id="ARBA00022692"/>
    </source>
</evidence>
<dbReference type="Pfam" id="PF02537">
    <property type="entry name" value="CRCB"/>
    <property type="match status" value="1"/>
</dbReference>
<accession>A0A2T6ZAC0</accession>
<protein>
    <submittedName>
        <fullName evidence="10">CrcB-like protein-domain-containing protein</fullName>
    </submittedName>
</protein>
<feature type="transmembrane region" description="Helical" evidence="9">
    <location>
        <begin position="6"/>
        <end position="25"/>
    </location>
</feature>
<feature type="transmembrane region" description="Helical" evidence="9">
    <location>
        <begin position="66"/>
        <end position="84"/>
    </location>
</feature>
<keyword evidence="4 9" id="KW-0812">Transmembrane</keyword>
<evidence type="ECO:0000256" key="2">
    <source>
        <dbReference type="ARBA" id="ARBA00004651"/>
    </source>
</evidence>
<reference evidence="10 11" key="1">
    <citation type="submission" date="2017-04" db="EMBL/GenBank/DDBJ databases">
        <title>Draft genome sequence of Tuber borchii Vittad., a whitish edible truffle.</title>
        <authorList>
            <consortium name="DOE Joint Genome Institute"/>
            <person name="Murat C."/>
            <person name="Kuo A."/>
            <person name="Barry K.W."/>
            <person name="Clum A."/>
            <person name="Dockter R.B."/>
            <person name="Fauchery L."/>
            <person name="Iotti M."/>
            <person name="Kohler A."/>
            <person name="Labutti K."/>
            <person name="Lindquist E.A."/>
            <person name="Lipzen A."/>
            <person name="Ohm R.A."/>
            <person name="Wang M."/>
            <person name="Grigoriev I.V."/>
            <person name="Zambonelli A."/>
            <person name="Martin F.M."/>
        </authorList>
    </citation>
    <scope>NUCLEOTIDE SEQUENCE [LARGE SCALE GENOMIC DNA]</scope>
    <source>
        <strain evidence="10 11">Tbo3840</strain>
    </source>
</reference>
<keyword evidence="6 9" id="KW-0472">Membrane</keyword>
<feature type="transmembrane region" description="Helical" evidence="9">
    <location>
        <begin position="159"/>
        <end position="183"/>
    </location>
</feature>
<name>A0A2T6ZAC0_TUBBO</name>
<evidence type="ECO:0000256" key="7">
    <source>
        <dbReference type="ARBA" id="ARBA00035120"/>
    </source>
</evidence>
<dbReference type="GO" id="GO:1903425">
    <property type="term" value="F:fluoride transmembrane transporter activity"/>
    <property type="evidence" value="ECO:0007669"/>
    <property type="project" value="TreeGrafter"/>
</dbReference>
<evidence type="ECO:0000256" key="6">
    <source>
        <dbReference type="ARBA" id="ARBA00023136"/>
    </source>
</evidence>
<comment type="caution">
    <text evidence="10">The sequence shown here is derived from an EMBL/GenBank/DDBJ whole genome shotgun (WGS) entry which is preliminary data.</text>
</comment>
<dbReference type="AlphaFoldDB" id="A0A2T6ZAC0"/>
<evidence type="ECO:0000256" key="5">
    <source>
        <dbReference type="ARBA" id="ARBA00022989"/>
    </source>
</evidence>
<comment type="catalytic activity">
    <reaction evidence="8">
        <text>fluoride(in) = fluoride(out)</text>
        <dbReference type="Rhea" id="RHEA:76159"/>
        <dbReference type="ChEBI" id="CHEBI:17051"/>
    </reaction>
    <physiologicalReaction direction="left-to-right" evidence="8">
        <dbReference type="Rhea" id="RHEA:76160"/>
    </physiologicalReaction>
</comment>
<keyword evidence="3" id="KW-1003">Cell membrane</keyword>
<comment type="function">
    <text evidence="1">Fluoride channel required for the rapid expulsion of cytoplasmic fluoride.</text>
</comment>
<gene>
    <name evidence="10" type="ORF">B9Z19DRAFT_1097390</name>
</gene>
<dbReference type="STRING" id="42251.A0A2T6ZAC0"/>
<dbReference type="OrthoDB" id="409792at2759"/>
<dbReference type="PANTHER" id="PTHR28259:SF1">
    <property type="entry name" value="FLUORIDE EXPORT PROTEIN 1-RELATED"/>
    <property type="match status" value="1"/>
</dbReference>
<evidence type="ECO:0000256" key="8">
    <source>
        <dbReference type="ARBA" id="ARBA00035585"/>
    </source>
</evidence>
<dbReference type="PANTHER" id="PTHR28259">
    <property type="entry name" value="FLUORIDE EXPORT PROTEIN 1-RELATED"/>
    <property type="match status" value="1"/>
</dbReference>
<evidence type="ECO:0000256" key="9">
    <source>
        <dbReference type="SAM" id="Phobius"/>
    </source>
</evidence>
<comment type="subcellular location">
    <subcellularLocation>
        <location evidence="2">Cell membrane</location>
        <topology evidence="2">Multi-pass membrane protein</topology>
    </subcellularLocation>
</comment>
<organism evidence="10 11">
    <name type="scientific">Tuber borchii</name>
    <name type="common">White truffle</name>
    <dbReference type="NCBI Taxonomy" id="42251"/>
    <lineage>
        <taxon>Eukaryota</taxon>
        <taxon>Fungi</taxon>
        <taxon>Dikarya</taxon>
        <taxon>Ascomycota</taxon>
        <taxon>Pezizomycotina</taxon>
        <taxon>Pezizomycetes</taxon>
        <taxon>Pezizales</taxon>
        <taxon>Tuberaceae</taxon>
        <taxon>Tuber</taxon>
    </lineage>
</organism>
<keyword evidence="11" id="KW-1185">Reference proteome</keyword>
<evidence type="ECO:0000313" key="10">
    <source>
        <dbReference type="EMBL" id="PUU72374.1"/>
    </source>
</evidence>
<dbReference type="EMBL" id="NESQ01000554">
    <property type="protein sequence ID" value="PUU72374.1"/>
    <property type="molecule type" value="Genomic_DNA"/>
</dbReference>
<sequence length="191" mass="20167">MLGYVIGTMAISLGGLQVGAHLAVFSKGLLRKLPFCWTDALAVPVGLGMWIASVIMAVLIKKWRGDVLFACVLSPPGAIVRFWASRLGNPIFRVFPLGTFMVNILGTATLAGLLVGRYVHSGGNTCDVLKGLGDGFCGCLTTVSTFVVEVRSLRTGHDYIYAGASIVVGLCLTILILGSYTWVQGAGKLVC</sequence>
<evidence type="ECO:0000313" key="11">
    <source>
        <dbReference type="Proteomes" id="UP000244722"/>
    </source>
</evidence>
<dbReference type="InterPro" id="IPR003691">
    <property type="entry name" value="FluC"/>
</dbReference>
<evidence type="ECO:0000256" key="3">
    <source>
        <dbReference type="ARBA" id="ARBA00022475"/>
    </source>
</evidence>
<feature type="transmembrane region" description="Helical" evidence="9">
    <location>
        <begin position="91"/>
        <end position="115"/>
    </location>
</feature>
<proteinExistence type="inferred from homology"/>